<protein>
    <submittedName>
        <fullName evidence="2">Uncharacterized protein</fullName>
    </submittedName>
</protein>
<evidence type="ECO:0000256" key="1">
    <source>
        <dbReference type="SAM" id="Phobius"/>
    </source>
</evidence>
<dbReference type="Proteomes" id="UP000551878">
    <property type="component" value="Unassembled WGS sequence"/>
</dbReference>
<keyword evidence="1" id="KW-1133">Transmembrane helix</keyword>
<dbReference type="EMBL" id="JACHHB010000009">
    <property type="protein sequence ID" value="MBB5174028.1"/>
    <property type="molecule type" value="Genomic_DNA"/>
</dbReference>
<organism evidence="2 3">
    <name type="scientific">Texcoconibacillus texcoconensis</name>
    <dbReference type="NCBI Taxonomy" id="1095777"/>
    <lineage>
        <taxon>Bacteria</taxon>
        <taxon>Bacillati</taxon>
        <taxon>Bacillota</taxon>
        <taxon>Bacilli</taxon>
        <taxon>Bacillales</taxon>
        <taxon>Bacillaceae</taxon>
        <taxon>Texcoconibacillus</taxon>
    </lineage>
</organism>
<name>A0A840QRS1_9BACI</name>
<keyword evidence="3" id="KW-1185">Reference proteome</keyword>
<sequence>MERFTTPVITASIVLLCLFLIDIFTSFSFHPIASLLISYIIFEFVFMSRLLLVDLKGRAYVTAKSVLGWPFRLRSASILIGMIGIAMLF</sequence>
<feature type="transmembrane region" description="Helical" evidence="1">
    <location>
        <begin position="6"/>
        <end position="25"/>
    </location>
</feature>
<keyword evidence="1" id="KW-0812">Transmembrane</keyword>
<evidence type="ECO:0000313" key="2">
    <source>
        <dbReference type="EMBL" id="MBB5174028.1"/>
    </source>
</evidence>
<gene>
    <name evidence="2" type="ORF">HNQ41_002218</name>
</gene>
<comment type="caution">
    <text evidence="2">The sequence shown here is derived from an EMBL/GenBank/DDBJ whole genome shotgun (WGS) entry which is preliminary data.</text>
</comment>
<feature type="transmembrane region" description="Helical" evidence="1">
    <location>
        <begin position="71"/>
        <end position="88"/>
    </location>
</feature>
<feature type="transmembrane region" description="Helical" evidence="1">
    <location>
        <begin position="32"/>
        <end position="51"/>
    </location>
</feature>
<evidence type="ECO:0000313" key="3">
    <source>
        <dbReference type="Proteomes" id="UP000551878"/>
    </source>
</evidence>
<proteinExistence type="predicted"/>
<keyword evidence="1" id="KW-0472">Membrane</keyword>
<reference evidence="2 3" key="1">
    <citation type="submission" date="2020-08" db="EMBL/GenBank/DDBJ databases">
        <title>Genomic Encyclopedia of Type Strains, Phase IV (KMG-IV): sequencing the most valuable type-strain genomes for metagenomic binning, comparative biology and taxonomic classification.</title>
        <authorList>
            <person name="Goeker M."/>
        </authorList>
    </citation>
    <scope>NUCLEOTIDE SEQUENCE [LARGE SCALE GENOMIC DNA]</scope>
    <source>
        <strain evidence="2 3">DSM 24696</strain>
    </source>
</reference>
<dbReference type="AlphaFoldDB" id="A0A840QRS1"/>
<accession>A0A840QRS1</accession>